<comment type="similarity">
    <text evidence="1">Belongs to the arrestin family.</text>
</comment>
<protein>
    <submittedName>
        <fullName evidence="4">Arrestin domain-containing protein 17</fullName>
    </submittedName>
</protein>
<feature type="domain" description="Arrestin C-terminal-like" evidence="3">
    <location>
        <begin position="205"/>
        <end position="336"/>
    </location>
</feature>
<dbReference type="Proteomes" id="UP001151699">
    <property type="component" value="Chromosome B"/>
</dbReference>
<dbReference type="PANTHER" id="PTHR11188:SF176">
    <property type="entry name" value="ARRESTIN DOMAIN-CONTAINING PROTEIN 1"/>
    <property type="match status" value="1"/>
</dbReference>
<dbReference type="Pfam" id="PF02752">
    <property type="entry name" value="Arrestin_C"/>
    <property type="match status" value="1"/>
</dbReference>
<evidence type="ECO:0000259" key="3">
    <source>
        <dbReference type="SMART" id="SM01017"/>
    </source>
</evidence>
<dbReference type="InterPro" id="IPR014752">
    <property type="entry name" value="Arrestin-like_C"/>
</dbReference>
<dbReference type="GO" id="GO:0015031">
    <property type="term" value="P:protein transport"/>
    <property type="evidence" value="ECO:0007669"/>
    <property type="project" value="TreeGrafter"/>
</dbReference>
<evidence type="ECO:0000313" key="4">
    <source>
        <dbReference type="EMBL" id="KAJ6642377.1"/>
    </source>
</evidence>
<dbReference type="InterPro" id="IPR011021">
    <property type="entry name" value="Arrestin-like_N"/>
</dbReference>
<name>A0A9Q0N3G4_9DIPT</name>
<dbReference type="InterPro" id="IPR014756">
    <property type="entry name" value="Ig_E-set"/>
</dbReference>
<keyword evidence="5" id="KW-1185">Reference proteome</keyword>
<organism evidence="4 5">
    <name type="scientific">Pseudolycoriella hygida</name>
    <dbReference type="NCBI Taxonomy" id="35572"/>
    <lineage>
        <taxon>Eukaryota</taxon>
        <taxon>Metazoa</taxon>
        <taxon>Ecdysozoa</taxon>
        <taxon>Arthropoda</taxon>
        <taxon>Hexapoda</taxon>
        <taxon>Insecta</taxon>
        <taxon>Pterygota</taxon>
        <taxon>Neoptera</taxon>
        <taxon>Endopterygota</taxon>
        <taxon>Diptera</taxon>
        <taxon>Nematocera</taxon>
        <taxon>Sciaroidea</taxon>
        <taxon>Sciaridae</taxon>
        <taxon>Pseudolycoriella</taxon>
    </lineage>
</organism>
<accession>A0A9Q0N3G4</accession>
<dbReference type="PANTHER" id="PTHR11188">
    <property type="entry name" value="ARRESTIN DOMAIN CONTAINING PROTEIN"/>
    <property type="match status" value="1"/>
</dbReference>
<evidence type="ECO:0000313" key="5">
    <source>
        <dbReference type="Proteomes" id="UP001151699"/>
    </source>
</evidence>
<dbReference type="GO" id="GO:0005737">
    <property type="term" value="C:cytoplasm"/>
    <property type="evidence" value="ECO:0007669"/>
    <property type="project" value="TreeGrafter"/>
</dbReference>
<dbReference type="Gene3D" id="2.60.40.640">
    <property type="match status" value="2"/>
</dbReference>
<dbReference type="SMART" id="SM01017">
    <property type="entry name" value="Arrestin_C"/>
    <property type="match status" value="1"/>
</dbReference>
<dbReference type="OrthoDB" id="2333384at2759"/>
<dbReference type="EMBL" id="WJQU01000002">
    <property type="protein sequence ID" value="KAJ6642377.1"/>
    <property type="molecule type" value="Genomic_DNA"/>
</dbReference>
<evidence type="ECO:0000256" key="2">
    <source>
        <dbReference type="ARBA" id="ARBA00022606"/>
    </source>
</evidence>
<dbReference type="SUPFAM" id="SSF81296">
    <property type="entry name" value="E set domains"/>
    <property type="match status" value="2"/>
</dbReference>
<reference evidence="4" key="1">
    <citation type="submission" date="2022-07" db="EMBL/GenBank/DDBJ databases">
        <authorList>
            <person name="Trinca V."/>
            <person name="Uliana J.V.C."/>
            <person name="Torres T.T."/>
            <person name="Ward R.J."/>
            <person name="Monesi N."/>
        </authorList>
    </citation>
    <scope>NUCLEOTIDE SEQUENCE</scope>
    <source>
        <strain evidence="4">HSMRA1968</strain>
        <tissue evidence="4">Whole embryos</tissue>
    </source>
</reference>
<proteinExistence type="inferred from homology"/>
<dbReference type="InterPro" id="IPR050357">
    <property type="entry name" value="Arrestin_domain-protein"/>
</dbReference>
<evidence type="ECO:0000256" key="1">
    <source>
        <dbReference type="ARBA" id="ARBA00005298"/>
    </source>
</evidence>
<dbReference type="AlphaFoldDB" id="A0A9Q0N3G4"/>
<comment type="caution">
    <text evidence="4">The sequence shown here is derived from an EMBL/GenBank/DDBJ whole genome shotgun (WGS) entry which is preliminary data.</text>
</comment>
<gene>
    <name evidence="4" type="primary">arrd-17_4</name>
    <name evidence="4" type="ORF">Bhyg_07325</name>
</gene>
<keyword evidence="2" id="KW-0716">Sensory transduction</keyword>
<sequence length="411" mass="46127">MYSPTREVSTLTREVGLYSQIILDQIGPDGKPLFNPGQHVSGIIVVASNSPRKIKGIQLRIIGKSYVKFAEIEDRANATNSSTVQLDSGCSKSQKSQFVRVDYEGERTHMDVVMDIHGYDGKECIIKYGKSAFPFHFILPRNIPPSFKGAYGWTEYLLKAETHPLFGFDHISEKPITIVEIVDLNCIDGATDSVSVVAEKPEYCEDEILEATLQVQRQSATPGETMSFSVLVAHTICNTYTQFVSLQQEITYVARGKSRTQIKNIHEILGDVLCEGTESPHKMEGSFKVEQGLIPTTISTAHLIEVEYKLVLELKSEAIGVDIIASIPIIIGNVPLQRDPPRQVLPTSSERMLSISPLARHFKTSSKQNLSTRSPFRKFMKKGLRKRHNKKRFQRIKRNAGSFEELYLPEV</sequence>
<dbReference type="Pfam" id="PF00339">
    <property type="entry name" value="Arrestin_N"/>
    <property type="match status" value="1"/>
</dbReference>
<dbReference type="InterPro" id="IPR011022">
    <property type="entry name" value="Arrestin_C-like"/>
</dbReference>